<dbReference type="InterPro" id="IPR036397">
    <property type="entry name" value="RNaseH_sf"/>
</dbReference>
<comment type="caution">
    <text evidence="1">The sequence shown here is derived from an EMBL/GenBank/DDBJ whole genome shotgun (WGS) entry which is preliminary data.</text>
</comment>
<evidence type="ECO:0008006" key="3">
    <source>
        <dbReference type="Google" id="ProtNLM"/>
    </source>
</evidence>
<evidence type="ECO:0000313" key="2">
    <source>
        <dbReference type="Proteomes" id="UP001189429"/>
    </source>
</evidence>
<evidence type="ECO:0000313" key="1">
    <source>
        <dbReference type="EMBL" id="CAK0797232.1"/>
    </source>
</evidence>
<sequence>MRVQIEGDSNTTIEWLNGRWDMKNPRLAPALARARRSLYVAWGTGRVNVATDGADWARHIYREYNKDCDATATAALERQCEIAAINLVPWELLRGHAEANVVARFDGGRREGKAGAAWALWVKIGTNMYPWMVYGFGVGSATSSSAELAACSSLCSHIEHMAERLAACGMPDLGIDEAQRVPRRIRPRLALADTLIACAP</sequence>
<dbReference type="Gene3D" id="3.30.420.10">
    <property type="entry name" value="Ribonuclease H-like superfamily/Ribonuclease H"/>
    <property type="match status" value="1"/>
</dbReference>
<gene>
    <name evidence="1" type="ORF">PCOR1329_LOCUS6383</name>
</gene>
<organism evidence="1 2">
    <name type="scientific">Prorocentrum cordatum</name>
    <dbReference type="NCBI Taxonomy" id="2364126"/>
    <lineage>
        <taxon>Eukaryota</taxon>
        <taxon>Sar</taxon>
        <taxon>Alveolata</taxon>
        <taxon>Dinophyceae</taxon>
        <taxon>Prorocentrales</taxon>
        <taxon>Prorocentraceae</taxon>
        <taxon>Prorocentrum</taxon>
    </lineage>
</organism>
<protein>
    <recommendedName>
        <fullName evidence="3">RNase H type-1 domain-containing protein</fullName>
    </recommendedName>
</protein>
<accession>A0ABN9PVE8</accession>
<keyword evidence="2" id="KW-1185">Reference proteome</keyword>
<dbReference type="Proteomes" id="UP001189429">
    <property type="component" value="Unassembled WGS sequence"/>
</dbReference>
<proteinExistence type="predicted"/>
<reference evidence="1" key="1">
    <citation type="submission" date="2023-10" db="EMBL/GenBank/DDBJ databases">
        <authorList>
            <person name="Chen Y."/>
            <person name="Shah S."/>
            <person name="Dougan E. K."/>
            <person name="Thang M."/>
            <person name="Chan C."/>
        </authorList>
    </citation>
    <scope>NUCLEOTIDE SEQUENCE [LARGE SCALE GENOMIC DNA]</scope>
</reference>
<name>A0ABN9PVE8_9DINO</name>
<dbReference type="EMBL" id="CAUYUJ010001709">
    <property type="protein sequence ID" value="CAK0797232.1"/>
    <property type="molecule type" value="Genomic_DNA"/>
</dbReference>